<sequence>MELNVRARKELKKKGNSDSGIVKERRRRVSVISSRRVAATVGGAMIDGVEKAKARVKVLFAIVGGSGKRMAPKKEDMCGQKALGCYGSARACDTTRPVWLARLEILPKNWA</sequence>
<protein>
    <submittedName>
        <fullName evidence="2">Uncharacterized protein</fullName>
    </submittedName>
</protein>
<gene>
    <name evidence="2" type="ORF">OLEA9_A091538</name>
</gene>
<name>A0A8S0PMR0_OLEEU</name>
<evidence type="ECO:0000256" key="1">
    <source>
        <dbReference type="SAM" id="MobiDB-lite"/>
    </source>
</evidence>
<comment type="caution">
    <text evidence="2">The sequence shown here is derived from an EMBL/GenBank/DDBJ whole genome shotgun (WGS) entry which is preliminary data.</text>
</comment>
<dbReference type="EMBL" id="CACTIH010000155">
    <property type="protein sequence ID" value="CAA2955580.1"/>
    <property type="molecule type" value="Genomic_DNA"/>
</dbReference>
<organism evidence="2 3">
    <name type="scientific">Olea europaea subsp. europaea</name>
    <dbReference type="NCBI Taxonomy" id="158383"/>
    <lineage>
        <taxon>Eukaryota</taxon>
        <taxon>Viridiplantae</taxon>
        <taxon>Streptophyta</taxon>
        <taxon>Embryophyta</taxon>
        <taxon>Tracheophyta</taxon>
        <taxon>Spermatophyta</taxon>
        <taxon>Magnoliopsida</taxon>
        <taxon>eudicotyledons</taxon>
        <taxon>Gunneridae</taxon>
        <taxon>Pentapetalae</taxon>
        <taxon>asterids</taxon>
        <taxon>lamiids</taxon>
        <taxon>Lamiales</taxon>
        <taxon>Oleaceae</taxon>
        <taxon>Oleeae</taxon>
        <taxon>Olea</taxon>
    </lineage>
</organism>
<accession>A0A8S0PMR0</accession>
<feature type="compositionally biased region" description="Basic and acidic residues" evidence="1">
    <location>
        <begin position="1"/>
        <end position="16"/>
    </location>
</feature>
<reference evidence="2 3" key="1">
    <citation type="submission" date="2019-12" db="EMBL/GenBank/DDBJ databases">
        <authorList>
            <person name="Alioto T."/>
            <person name="Alioto T."/>
            <person name="Gomez Garrido J."/>
        </authorList>
    </citation>
    <scope>NUCLEOTIDE SEQUENCE [LARGE SCALE GENOMIC DNA]</scope>
</reference>
<keyword evidence="3" id="KW-1185">Reference proteome</keyword>
<dbReference type="Gramene" id="OE9A091538T1">
    <property type="protein sequence ID" value="OE9A091538C1"/>
    <property type="gene ID" value="OE9A091538"/>
</dbReference>
<evidence type="ECO:0000313" key="3">
    <source>
        <dbReference type="Proteomes" id="UP000594638"/>
    </source>
</evidence>
<proteinExistence type="predicted"/>
<dbReference type="Proteomes" id="UP000594638">
    <property type="component" value="Unassembled WGS sequence"/>
</dbReference>
<feature type="region of interest" description="Disordered" evidence="1">
    <location>
        <begin position="1"/>
        <end position="20"/>
    </location>
</feature>
<dbReference type="AlphaFoldDB" id="A0A8S0PMR0"/>
<evidence type="ECO:0000313" key="2">
    <source>
        <dbReference type="EMBL" id="CAA2955580.1"/>
    </source>
</evidence>